<dbReference type="GO" id="GO:0006303">
    <property type="term" value="P:double-strand break repair via nonhomologous end joining"/>
    <property type="evidence" value="ECO:0007669"/>
    <property type="project" value="TreeGrafter"/>
</dbReference>
<dbReference type="GO" id="GO:0000729">
    <property type="term" value="P:DNA double-strand break processing"/>
    <property type="evidence" value="ECO:0007669"/>
    <property type="project" value="TreeGrafter"/>
</dbReference>
<feature type="domain" description="Mos1 transposase HTH" evidence="1">
    <location>
        <begin position="4"/>
        <end position="55"/>
    </location>
</feature>
<dbReference type="Gene3D" id="1.10.10.1450">
    <property type="match status" value="1"/>
</dbReference>
<evidence type="ECO:0000313" key="2">
    <source>
        <dbReference type="Proteomes" id="UP000887540"/>
    </source>
</evidence>
<dbReference type="GO" id="GO:0042800">
    <property type="term" value="F:histone H3K4 methyltransferase activity"/>
    <property type="evidence" value="ECO:0007669"/>
    <property type="project" value="TreeGrafter"/>
</dbReference>
<dbReference type="InterPro" id="IPR052709">
    <property type="entry name" value="Transposase-MT_Hybrid"/>
</dbReference>
<dbReference type="PANTHER" id="PTHR46060:SF2">
    <property type="entry name" value="HISTONE-LYSINE N-METHYLTRANSFERASE SETMAR"/>
    <property type="match status" value="1"/>
</dbReference>
<name>A0A914EMJ4_9BILA</name>
<dbReference type="InterPro" id="IPR036397">
    <property type="entry name" value="RNaseH_sf"/>
</dbReference>
<dbReference type="GO" id="GO:0000014">
    <property type="term" value="F:single-stranded DNA endodeoxyribonuclease activity"/>
    <property type="evidence" value="ECO:0007669"/>
    <property type="project" value="TreeGrafter"/>
</dbReference>
<keyword evidence="2" id="KW-1185">Reference proteome</keyword>
<evidence type="ECO:0000313" key="3">
    <source>
        <dbReference type="WBParaSite" id="ACRNAN_scaffold9588.g29475.t1"/>
    </source>
</evidence>
<dbReference type="InterPro" id="IPR001888">
    <property type="entry name" value="Transposase_1"/>
</dbReference>
<dbReference type="GO" id="GO:0035861">
    <property type="term" value="C:site of double-strand break"/>
    <property type="evidence" value="ECO:0007669"/>
    <property type="project" value="TreeGrafter"/>
</dbReference>
<dbReference type="GO" id="GO:0031297">
    <property type="term" value="P:replication fork processing"/>
    <property type="evidence" value="ECO:0007669"/>
    <property type="project" value="TreeGrafter"/>
</dbReference>
<proteinExistence type="predicted"/>
<dbReference type="GO" id="GO:0003690">
    <property type="term" value="F:double-stranded DNA binding"/>
    <property type="evidence" value="ECO:0007669"/>
    <property type="project" value="TreeGrafter"/>
</dbReference>
<dbReference type="InterPro" id="IPR041426">
    <property type="entry name" value="Mos1_HTH"/>
</dbReference>
<organism evidence="2 3">
    <name type="scientific">Acrobeloides nanus</name>
    <dbReference type="NCBI Taxonomy" id="290746"/>
    <lineage>
        <taxon>Eukaryota</taxon>
        <taxon>Metazoa</taxon>
        <taxon>Ecdysozoa</taxon>
        <taxon>Nematoda</taxon>
        <taxon>Chromadorea</taxon>
        <taxon>Rhabditida</taxon>
        <taxon>Tylenchina</taxon>
        <taxon>Cephalobomorpha</taxon>
        <taxon>Cephaloboidea</taxon>
        <taxon>Cephalobidae</taxon>
        <taxon>Acrobeloides</taxon>
    </lineage>
</organism>
<dbReference type="Pfam" id="PF17906">
    <property type="entry name" value="HTH_48"/>
    <property type="match status" value="1"/>
</dbReference>
<sequence>MDWKKHIRHCLLWLFDKDNSISCRDASKELKKVYPNEGFGQRACATWLKRFRDGDKGVDDVDDEPRSGRPSILNDEELRLLIEMDPKATVRELAEVLQKSVSTVSKLGVWVPHRLSDLNKATRFLAATGLLEMHRAGLLNLDQVLTEDEKWVLYVNVVRKREWRKQNEHATPTAKPGLHPKKVLLCFWWDTEGPVHWELLRQGESITAEVYCQMLDRVAAALAEKRAHRQHQKFLHDNARPHTSRLTQQKLQQLGWEVLEHPPYSPDFAPSDYKAF</sequence>
<dbReference type="GO" id="GO:0003697">
    <property type="term" value="F:single-stranded DNA binding"/>
    <property type="evidence" value="ECO:0007669"/>
    <property type="project" value="TreeGrafter"/>
</dbReference>
<dbReference type="Pfam" id="PF01359">
    <property type="entry name" value="Transposase_1"/>
    <property type="match status" value="1"/>
</dbReference>
<dbReference type="GO" id="GO:0046975">
    <property type="term" value="F:histone H3K36 methyltransferase activity"/>
    <property type="evidence" value="ECO:0007669"/>
    <property type="project" value="TreeGrafter"/>
</dbReference>
<dbReference type="GO" id="GO:0015074">
    <property type="term" value="P:DNA integration"/>
    <property type="evidence" value="ECO:0007669"/>
    <property type="project" value="TreeGrafter"/>
</dbReference>
<accession>A0A914EMJ4</accession>
<dbReference type="Proteomes" id="UP000887540">
    <property type="component" value="Unplaced"/>
</dbReference>
<protein>
    <submittedName>
        <fullName evidence="3">Mos1 transposase HTH domain-containing protein</fullName>
    </submittedName>
</protein>
<dbReference type="AlphaFoldDB" id="A0A914EMJ4"/>
<dbReference type="GO" id="GO:0044547">
    <property type="term" value="F:DNA topoisomerase binding"/>
    <property type="evidence" value="ECO:0007669"/>
    <property type="project" value="TreeGrafter"/>
</dbReference>
<dbReference type="Gene3D" id="3.30.420.10">
    <property type="entry name" value="Ribonuclease H-like superfamily/Ribonuclease H"/>
    <property type="match status" value="1"/>
</dbReference>
<dbReference type="GO" id="GO:0000793">
    <property type="term" value="C:condensed chromosome"/>
    <property type="evidence" value="ECO:0007669"/>
    <property type="project" value="TreeGrafter"/>
</dbReference>
<dbReference type="WBParaSite" id="ACRNAN_scaffold9588.g29475.t1">
    <property type="protein sequence ID" value="ACRNAN_scaffold9588.g29475.t1"/>
    <property type="gene ID" value="ACRNAN_scaffold9588.g29475"/>
</dbReference>
<reference evidence="3" key="1">
    <citation type="submission" date="2022-11" db="UniProtKB">
        <authorList>
            <consortium name="WormBaseParasite"/>
        </authorList>
    </citation>
    <scope>IDENTIFICATION</scope>
</reference>
<dbReference type="PANTHER" id="PTHR46060">
    <property type="entry name" value="MARINER MOS1 TRANSPOSASE-LIKE PROTEIN"/>
    <property type="match status" value="1"/>
</dbReference>
<dbReference type="GO" id="GO:0005634">
    <property type="term" value="C:nucleus"/>
    <property type="evidence" value="ECO:0007669"/>
    <property type="project" value="TreeGrafter"/>
</dbReference>
<evidence type="ECO:0000259" key="1">
    <source>
        <dbReference type="Pfam" id="PF17906"/>
    </source>
</evidence>
<dbReference type="GO" id="GO:0044774">
    <property type="term" value="P:mitotic DNA integrity checkpoint signaling"/>
    <property type="evidence" value="ECO:0007669"/>
    <property type="project" value="TreeGrafter"/>
</dbReference>